<dbReference type="Proteomes" id="UP000681722">
    <property type="component" value="Unassembled WGS sequence"/>
</dbReference>
<dbReference type="AlphaFoldDB" id="A0A814ZUB3"/>
<evidence type="ECO:0000256" key="2">
    <source>
        <dbReference type="ARBA" id="ARBA00022692"/>
    </source>
</evidence>
<accession>A0A814ZUB3</accession>
<gene>
    <name evidence="6" type="ORF">GPM918_LOCUS26009</name>
    <name evidence="5" type="ORF">OVA965_LOCUS9796</name>
    <name evidence="8" type="ORF">SRO942_LOCUS26090</name>
    <name evidence="7" type="ORF">TMI583_LOCUS9792</name>
</gene>
<keyword evidence="4" id="KW-0472">Membrane</keyword>
<dbReference type="InterPro" id="IPR046338">
    <property type="entry name" value="GAIN_dom_sf"/>
</dbReference>
<dbReference type="Pfam" id="PF01825">
    <property type="entry name" value="GPS"/>
    <property type="match status" value="1"/>
</dbReference>
<sequence length="294" mass="32175">MLHVSCSTTNVTLDKAVAILTNISSMNTTAIADAVTDYFAVLDTSLNSTTRNASLLVDANVLDNVIDNGITTSVARNTTELYLRAASPNIFNATLLIGAAFRSSRGGTDVTNVTNVTQQIRDILAAAVVSETEQFRNVSLLKLLLIKRPDNYLQHDTNSSKLSSSVILVGTTPNINNTSVQLYFTLIYNRDLIDPTQTDRLQCSFWNGAGWDRKGCQGAPTPRPDINSDSIAYECNCNHFTTFALIWLPANVLGVRLCFFVRAAETSVKGKQQRKRVVLVLLTACTTQSLAWIF</sequence>
<dbReference type="EMBL" id="CAJOBC010013476">
    <property type="protein sequence ID" value="CAF4016077.1"/>
    <property type="molecule type" value="Genomic_DNA"/>
</dbReference>
<dbReference type="EMBL" id="CAJNOK010003523">
    <property type="protein sequence ID" value="CAF0904477.1"/>
    <property type="molecule type" value="Genomic_DNA"/>
</dbReference>
<comment type="caution">
    <text evidence="6">The sequence shown here is derived from an EMBL/GenBank/DDBJ whole genome shotgun (WGS) entry which is preliminary data.</text>
</comment>
<evidence type="ECO:0000313" key="9">
    <source>
        <dbReference type="Proteomes" id="UP000663829"/>
    </source>
</evidence>
<evidence type="ECO:0000313" key="5">
    <source>
        <dbReference type="EMBL" id="CAF0904477.1"/>
    </source>
</evidence>
<proteinExistence type="predicted"/>
<feature type="non-terminal residue" evidence="6">
    <location>
        <position position="1"/>
    </location>
</feature>
<evidence type="ECO:0000256" key="4">
    <source>
        <dbReference type="ARBA" id="ARBA00023136"/>
    </source>
</evidence>
<dbReference type="Proteomes" id="UP000677228">
    <property type="component" value="Unassembled WGS sequence"/>
</dbReference>
<keyword evidence="3" id="KW-1133">Transmembrane helix</keyword>
<dbReference type="Gene3D" id="2.60.220.50">
    <property type="match status" value="1"/>
</dbReference>
<dbReference type="Proteomes" id="UP000682733">
    <property type="component" value="Unassembled WGS sequence"/>
</dbReference>
<evidence type="ECO:0000256" key="1">
    <source>
        <dbReference type="ARBA" id="ARBA00004370"/>
    </source>
</evidence>
<evidence type="ECO:0008006" key="10">
    <source>
        <dbReference type="Google" id="ProtNLM"/>
    </source>
</evidence>
<evidence type="ECO:0000313" key="6">
    <source>
        <dbReference type="EMBL" id="CAF1248414.1"/>
    </source>
</evidence>
<evidence type="ECO:0000313" key="8">
    <source>
        <dbReference type="EMBL" id="CAF4016077.1"/>
    </source>
</evidence>
<comment type="subcellular location">
    <subcellularLocation>
        <location evidence="1">Membrane</location>
    </subcellularLocation>
</comment>
<name>A0A814ZUB3_9BILA</name>
<organism evidence="6 9">
    <name type="scientific">Didymodactylos carnosus</name>
    <dbReference type="NCBI Taxonomy" id="1234261"/>
    <lineage>
        <taxon>Eukaryota</taxon>
        <taxon>Metazoa</taxon>
        <taxon>Spiralia</taxon>
        <taxon>Gnathifera</taxon>
        <taxon>Rotifera</taxon>
        <taxon>Eurotatoria</taxon>
        <taxon>Bdelloidea</taxon>
        <taxon>Philodinida</taxon>
        <taxon>Philodinidae</taxon>
        <taxon>Didymodactylos</taxon>
    </lineage>
</organism>
<dbReference type="EMBL" id="CAJOBA010003524">
    <property type="protein sequence ID" value="CAF3684630.1"/>
    <property type="molecule type" value="Genomic_DNA"/>
</dbReference>
<keyword evidence="2" id="KW-0812">Transmembrane</keyword>
<dbReference type="EMBL" id="CAJNOQ010010312">
    <property type="protein sequence ID" value="CAF1248414.1"/>
    <property type="molecule type" value="Genomic_DNA"/>
</dbReference>
<protein>
    <recommendedName>
        <fullName evidence="10">GPS domain-containing protein</fullName>
    </recommendedName>
</protein>
<dbReference type="InterPro" id="IPR000203">
    <property type="entry name" value="GPS"/>
</dbReference>
<dbReference type="Proteomes" id="UP000663829">
    <property type="component" value="Unassembled WGS sequence"/>
</dbReference>
<reference evidence="6" key="1">
    <citation type="submission" date="2021-02" db="EMBL/GenBank/DDBJ databases">
        <authorList>
            <person name="Nowell W R."/>
        </authorList>
    </citation>
    <scope>NUCLEOTIDE SEQUENCE</scope>
</reference>
<evidence type="ECO:0000313" key="7">
    <source>
        <dbReference type="EMBL" id="CAF3684630.1"/>
    </source>
</evidence>
<evidence type="ECO:0000256" key="3">
    <source>
        <dbReference type="ARBA" id="ARBA00022989"/>
    </source>
</evidence>
<keyword evidence="9" id="KW-1185">Reference proteome</keyword>
<dbReference type="GO" id="GO:0016020">
    <property type="term" value="C:membrane"/>
    <property type="evidence" value="ECO:0007669"/>
    <property type="project" value="UniProtKB-SubCell"/>
</dbReference>